<sequence length="123" mass="14134">MELNKQGKESLDILREKVIANNNKWTFDEKIHLQTIYQAITKKVLSLNCSGCWITACNIINNYIKYHETTPTKELIKTEVIRVKPSEPVDAMTIKMMKALLKEKNIPIPHNSTRAILIELING</sequence>
<dbReference type="EMBL" id="LR796477">
    <property type="protein sequence ID" value="CAB4147815.1"/>
    <property type="molecule type" value="Genomic_DNA"/>
</dbReference>
<reference evidence="1" key="1">
    <citation type="submission" date="2020-04" db="EMBL/GenBank/DDBJ databases">
        <authorList>
            <person name="Chiriac C."/>
            <person name="Salcher M."/>
            <person name="Ghai R."/>
            <person name="Kavagutti S V."/>
        </authorList>
    </citation>
    <scope>NUCLEOTIDE SEQUENCE</scope>
</reference>
<proteinExistence type="predicted"/>
<organism evidence="1">
    <name type="scientific">uncultured Caudovirales phage</name>
    <dbReference type="NCBI Taxonomy" id="2100421"/>
    <lineage>
        <taxon>Viruses</taxon>
        <taxon>Duplodnaviria</taxon>
        <taxon>Heunggongvirae</taxon>
        <taxon>Uroviricota</taxon>
        <taxon>Caudoviricetes</taxon>
        <taxon>Peduoviridae</taxon>
        <taxon>Maltschvirus</taxon>
        <taxon>Maltschvirus maltsch</taxon>
    </lineage>
</organism>
<accession>A0A6J5ML17</accession>
<protein>
    <submittedName>
        <fullName evidence="1">Uncharacterized protein</fullName>
    </submittedName>
</protein>
<gene>
    <name evidence="1" type="ORF">UFOVP514_47</name>
</gene>
<name>A0A6J5ML17_9CAUD</name>
<evidence type="ECO:0000313" key="1">
    <source>
        <dbReference type="EMBL" id="CAB4147815.1"/>
    </source>
</evidence>